<organism evidence="10 11">
    <name type="scientific">Castellaniella defragrans (strain DSM 12143 / CCUG 39792 / 65Phen)</name>
    <name type="common">Alcaligenes defragrans</name>
    <dbReference type="NCBI Taxonomy" id="1437824"/>
    <lineage>
        <taxon>Bacteria</taxon>
        <taxon>Pseudomonadati</taxon>
        <taxon>Pseudomonadota</taxon>
        <taxon>Betaproteobacteria</taxon>
        <taxon>Burkholderiales</taxon>
        <taxon>Alcaligenaceae</taxon>
        <taxon>Castellaniella</taxon>
    </lineage>
</organism>
<comment type="catalytic activity">
    <reaction evidence="1">
        <text>(7,8-dihydropterin-6-yl)methyl diphosphate + 4-aminobenzoate = 7,8-dihydropteroate + diphosphate</text>
        <dbReference type="Rhea" id="RHEA:19949"/>
        <dbReference type="ChEBI" id="CHEBI:17836"/>
        <dbReference type="ChEBI" id="CHEBI:17839"/>
        <dbReference type="ChEBI" id="CHEBI:33019"/>
        <dbReference type="ChEBI" id="CHEBI:72950"/>
        <dbReference type="EC" id="2.5.1.15"/>
    </reaction>
</comment>
<keyword evidence="11" id="KW-1185">Reference proteome</keyword>
<name>W8WUH6_CASD6</name>
<reference evidence="10 11" key="1">
    <citation type="journal article" date="2014" name="BMC Microbiol.">
        <title>The oxygen-independent metabolism of cyclic monoterpenes in Castellaniella defragrans 65Phen.</title>
        <authorList>
            <person name="Petasch J."/>
            <person name="Disch E.M."/>
            <person name="Markert S."/>
            <person name="Becher D."/>
            <person name="Schweder T."/>
            <person name="Huttel B."/>
            <person name="Reinhardt R."/>
            <person name="Harder J."/>
        </authorList>
    </citation>
    <scope>NUCLEOTIDE SEQUENCE [LARGE SCALE GENOMIC DNA]</scope>
    <source>
        <strain evidence="10">65Phen</strain>
    </source>
</reference>
<protein>
    <recommendedName>
        <fullName evidence="4">dihydropteroate synthase</fullName>
        <ecNumber evidence="4">2.5.1.15</ecNumber>
    </recommendedName>
</protein>
<evidence type="ECO:0000256" key="3">
    <source>
        <dbReference type="ARBA" id="ARBA00004763"/>
    </source>
</evidence>
<evidence type="ECO:0000313" key="11">
    <source>
        <dbReference type="Proteomes" id="UP000019805"/>
    </source>
</evidence>
<dbReference type="SUPFAM" id="SSF51717">
    <property type="entry name" value="Dihydropteroate synthetase-like"/>
    <property type="match status" value="1"/>
</dbReference>
<keyword evidence="6" id="KW-0479">Metal-binding</keyword>
<evidence type="ECO:0000313" key="10">
    <source>
        <dbReference type="EMBL" id="CDM23363.1"/>
    </source>
</evidence>
<dbReference type="EMBL" id="HG916765">
    <property type="protein sequence ID" value="CDM23363.1"/>
    <property type="molecule type" value="Genomic_DNA"/>
</dbReference>
<evidence type="ECO:0000259" key="9">
    <source>
        <dbReference type="PROSITE" id="PS50972"/>
    </source>
</evidence>
<dbReference type="AlphaFoldDB" id="W8WUH6"/>
<dbReference type="STRING" id="1437824.BN940_04451"/>
<evidence type="ECO:0000256" key="7">
    <source>
        <dbReference type="ARBA" id="ARBA00022842"/>
    </source>
</evidence>
<keyword evidence="8" id="KW-0289">Folate biosynthesis</keyword>
<evidence type="ECO:0000256" key="6">
    <source>
        <dbReference type="ARBA" id="ARBA00022723"/>
    </source>
</evidence>
<dbReference type="EC" id="2.5.1.15" evidence="4"/>
<comment type="cofactor">
    <cofactor evidence="2">
        <name>Mg(2+)</name>
        <dbReference type="ChEBI" id="CHEBI:18420"/>
    </cofactor>
</comment>
<dbReference type="GO" id="GO:0046654">
    <property type="term" value="P:tetrahydrofolate biosynthetic process"/>
    <property type="evidence" value="ECO:0007669"/>
    <property type="project" value="TreeGrafter"/>
</dbReference>
<dbReference type="GO" id="GO:0046656">
    <property type="term" value="P:folic acid biosynthetic process"/>
    <property type="evidence" value="ECO:0007669"/>
    <property type="project" value="UniProtKB-KW"/>
</dbReference>
<dbReference type="GO" id="GO:0005829">
    <property type="term" value="C:cytosol"/>
    <property type="evidence" value="ECO:0007669"/>
    <property type="project" value="TreeGrafter"/>
</dbReference>
<dbReference type="NCBIfam" id="TIGR01496">
    <property type="entry name" value="DHPS"/>
    <property type="match status" value="1"/>
</dbReference>
<gene>
    <name evidence="10" type="ORF">BN940_04451</name>
</gene>
<evidence type="ECO:0000256" key="5">
    <source>
        <dbReference type="ARBA" id="ARBA00022679"/>
    </source>
</evidence>
<keyword evidence="5 10" id="KW-0808">Transferase</keyword>
<dbReference type="InterPro" id="IPR011005">
    <property type="entry name" value="Dihydropteroate_synth-like_sf"/>
</dbReference>
<evidence type="ECO:0000256" key="4">
    <source>
        <dbReference type="ARBA" id="ARBA00012458"/>
    </source>
</evidence>
<dbReference type="CDD" id="cd00739">
    <property type="entry name" value="DHPS"/>
    <property type="match status" value="1"/>
</dbReference>
<evidence type="ECO:0000256" key="1">
    <source>
        <dbReference type="ARBA" id="ARBA00000012"/>
    </source>
</evidence>
<feature type="domain" description="Pterin-binding" evidence="9">
    <location>
        <begin position="17"/>
        <end position="268"/>
    </location>
</feature>
<dbReference type="OrthoDB" id="9811744at2"/>
<dbReference type="RefSeq" id="WP_043680529.1">
    <property type="nucleotide sequence ID" value="NZ_HG916765.1"/>
</dbReference>
<dbReference type="PANTHER" id="PTHR20941">
    <property type="entry name" value="FOLATE SYNTHESIS PROTEINS"/>
    <property type="match status" value="1"/>
</dbReference>
<comment type="pathway">
    <text evidence="3">Cofactor biosynthesis; tetrahydrofolate biosynthesis; 7,8-dihydrofolate from 2-amino-4-hydroxy-6-hydroxymethyl-7,8-dihydropteridine diphosphate and 4-aminobenzoate: step 1/2.</text>
</comment>
<dbReference type="InterPro" id="IPR006390">
    <property type="entry name" value="DHP_synth_dom"/>
</dbReference>
<accession>W8WUH6</accession>
<dbReference type="HOGENOM" id="CLU_008023_0_2_4"/>
<dbReference type="PROSITE" id="PS00793">
    <property type="entry name" value="DHPS_2"/>
    <property type="match status" value="1"/>
</dbReference>
<dbReference type="InterPro" id="IPR000489">
    <property type="entry name" value="Pterin-binding_dom"/>
</dbReference>
<dbReference type="PANTHER" id="PTHR20941:SF1">
    <property type="entry name" value="FOLIC ACID SYNTHESIS PROTEIN FOL1"/>
    <property type="match status" value="1"/>
</dbReference>
<proteinExistence type="predicted"/>
<dbReference type="Proteomes" id="UP000019805">
    <property type="component" value="Chromosome"/>
</dbReference>
<dbReference type="InterPro" id="IPR045031">
    <property type="entry name" value="DHP_synth-like"/>
</dbReference>
<keyword evidence="7" id="KW-0460">Magnesium</keyword>
<sequence>MHDHLQCGRFRLSLERPLVMGIVNVTPDSFSDGNAHFRADEAIAHGRLLVEEGADLLDIGGESTRPGAQAVPADEELRRILPVIEALRDCGVPLSVDTCKPSVMRAALEAGADMINDIGGFAAPGAVEAVAGADCALCLMHMRGEPRTMQDAPSYQDVVTEVRAYLDQGARRLRQAGIAADRIVLDPGFGFGKTAAHNYTLLRQLPQAVGQDYPSLLGLSRKSMIGAVTGRPASRRLGGSVAAALAGAVRGAHILRVHDVADTVDALRVWSAVERGVRA</sequence>
<dbReference type="KEGG" id="cdn:BN940_04451"/>
<evidence type="ECO:0000256" key="8">
    <source>
        <dbReference type="ARBA" id="ARBA00022909"/>
    </source>
</evidence>
<dbReference type="GO" id="GO:0004156">
    <property type="term" value="F:dihydropteroate synthase activity"/>
    <property type="evidence" value="ECO:0007669"/>
    <property type="project" value="UniProtKB-EC"/>
</dbReference>
<dbReference type="PATRIC" id="fig|1437824.5.peg.884"/>
<dbReference type="PROSITE" id="PS50972">
    <property type="entry name" value="PTERIN_BINDING"/>
    <property type="match status" value="1"/>
</dbReference>
<dbReference type="GO" id="GO:0046872">
    <property type="term" value="F:metal ion binding"/>
    <property type="evidence" value="ECO:0007669"/>
    <property type="project" value="UniProtKB-KW"/>
</dbReference>
<dbReference type="eggNOG" id="COG0294">
    <property type="taxonomic scope" value="Bacteria"/>
</dbReference>
<dbReference type="Pfam" id="PF00809">
    <property type="entry name" value="Pterin_bind"/>
    <property type="match status" value="1"/>
</dbReference>
<dbReference type="Gene3D" id="3.20.20.20">
    <property type="entry name" value="Dihydropteroate synthase-like"/>
    <property type="match status" value="1"/>
</dbReference>
<evidence type="ECO:0000256" key="2">
    <source>
        <dbReference type="ARBA" id="ARBA00001946"/>
    </source>
</evidence>